<organism evidence="1 2">
    <name type="scientific">Gymnopilus junonius</name>
    <name type="common">Spectacular rustgill mushroom</name>
    <name type="synonym">Gymnopilus spectabilis subsp. junonius</name>
    <dbReference type="NCBI Taxonomy" id="109634"/>
    <lineage>
        <taxon>Eukaryota</taxon>
        <taxon>Fungi</taxon>
        <taxon>Dikarya</taxon>
        <taxon>Basidiomycota</taxon>
        <taxon>Agaricomycotina</taxon>
        <taxon>Agaricomycetes</taxon>
        <taxon>Agaricomycetidae</taxon>
        <taxon>Agaricales</taxon>
        <taxon>Agaricineae</taxon>
        <taxon>Hymenogastraceae</taxon>
        <taxon>Gymnopilus</taxon>
    </lineage>
</organism>
<name>A0A9P5NWP8_GYMJU</name>
<proteinExistence type="predicted"/>
<dbReference type="Gene3D" id="1.20.1280.50">
    <property type="match status" value="1"/>
</dbReference>
<keyword evidence="2" id="KW-1185">Reference proteome</keyword>
<evidence type="ECO:0000313" key="2">
    <source>
        <dbReference type="Proteomes" id="UP000724874"/>
    </source>
</evidence>
<comment type="caution">
    <text evidence="1">The sequence shown here is derived from an EMBL/GenBank/DDBJ whole genome shotgun (WGS) entry which is preliminary data.</text>
</comment>
<dbReference type="AlphaFoldDB" id="A0A9P5NWP8"/>
<sequence>MSISRTYSQKVSELIVRFDFRLKKELSVPVSPVPHLLDCNSAPSAEDRQSIENVLFIARKRANRLQERLGRKTGLPNSTRLQILRTLENIESFIHTHESILSTLRILPNEILALIFIFCLPDVQSEPWQERKWKSVPSLRLSQVCGNWRDLAINTPQLWTILGDITVNAETAKDGENPYLNFLEGLLGRSRELSLWIFMSSPVANYAPDRHPVIDALMKHEPRWAALGIYGAPFMIKAICDPARPIPASFSKLQKLYLNVTWHLASDIGVIKMTKAPLLTEVTLPNLLHDKVLLPFNKLRIYREKLSSFHVSQKQTLVQAVIHGRNLQTLEILANQHLPCSDQLSTTTIVLERLTTLSLTIDNVSSIAQLSKSFLNTLSLPCLEEFRAAGFGEYQPLFIASFIKHAIPNGSGSPLRKLFLRNMTFRQGSLSRLLEVTPNIEELDIDFPPDEDLNNLIRGRADGESSAPLLVPRLRGIILNLPKHVNSGRPTKRKDSILALAQALTNREIKMEGLELRTRAGGSYFCLGLSDPTNARALQVDLNFQNYNAGGYSPEPDPGSDGNMGLRDKFFSWRSRIIQALPELGKDELPLTKRTYFNAGFPSDFDDLLREIEMLDLGTGRQVANLYVTGLHFPLLYLGISEDGYIPGDRIYTFRSRAKRILKKWDRVIEADLKTRRIPWVLKGLRTLVYVGQEDEWHVSSARKKTVYFGLEDYTVTFEALKWPEDIV</sequence>
<gene>
    <name evidence="1" type="ORF">CPB84DRAFT_1822334</name>
</gene>
<evidence type="ECO:0000313" key="1">
    <source>
        <dbReference type="EMBL" id="KAF8907898.1"/>
    </source>
</evidence>
<reference evidence="1" key="1">
    <citation type="submission" date="2020-11" db="EMBL/GenBank/DDBJ databases">
        <authorList>
            <consortium name="DOE Joint Genome Institute"/>
            <person name="Ahrendt S."/>
            <person name="Riley R."/>
            <person name="Andreopoulos W."/>
            <person name="LaButti K."/>
            <person name="Pangilinan J."/>
            <person name="Ruiz-duenas F.J."/>
            <person name="Barrasa J.M."/>
            <person name="Sanchez-Garcia M."/>
            <person name="Camarero S."/>
            <person name="Miyauchi S."/>
            <person name="Serrano A."/>
            <person name="Linde D."/>
            <person name="Babiker R."/>
            <person name="Drula E."/>
            <person name="Ayuso-Fernandez I."/>
            <person name="Pacheco R."/>
            <person name="Padilla G."/>
            <person name="Ferreira P."/>
            <person name="Barriuso J."/>
            <person name="Kellner H."/>
            <person name="Castanera R."/>
            <person name="Alfaro M."/>
            <person name="Ramirez L."/>
            <person name="Pisabarro A.G."/>
            <person name="Kuo A."/>
            <person name="Tritt A."/>
            <person name="Lipzen A."/>
            <person name="He G."/>
            <person name="Yan M."/>
            <person name="Ng V."/>
            <person name="Cullen D."/>
            <person name="Martin F."/>
            <person name="Rosso M.-N."/>
            <person name="Henrissat B."/>
            <person name="Hibbett D."/>
            <person name="Martinez A.T."/>
            <person name="Grigoriev I.V."/>
        </authorList>
    </citation>
    <scope>NUCLEOTIDE SEQUENCE</scope>
    <source>
        <strain evidence="1">AH 44721</strain>
    </source>
</reference>
<dbReference type="EMBL" id="JADNYJ010000013">
    <property type="protein sequence ID" value="KAF8907898.1"/>
    <property type="molecule type" value="Genomic_DNA"/>
</dbReference>
<accession>A0A9P5NWP8</accession>
<evidence type="ECO:0008006" key="3">
    <source>
        <dbReference type="Google" id="ProtNLM"/>
    </source>
</evidence>
<dbReference type="OrthoDB" id="3365698at2759"/>
<protein>
    <recommendedName>
        <fullName evidence="3">F-box domain-containing protein</fullName>
    </recommendedName>
</protein>
<dbReference type="Proteomes" id="UP000724874">
    <property type="component" value="Unassembled WGS sequence"/>
</dbReference>